<reference evidence="2 3" key="1">
    <citation type="journal article" date="2020" name="Arch. Microbiol.">
        <title>The genome sequence of the giant phototrophic gammaproteobacterium Thiospirillum jenense gives insight into its physiological properties and phylogenetic relationships.</title>
        <authorList>
            <person name="Imhoff J.F."/>
            <person name="Meyer T.E."/>
            <person name="Kyndt J.A."/>
        </authorList>
    </citation>
    <scope>NUCLEOTIDE SEQUENCE [LARGE SCALE GENOMIC DNA]</scope>
    <source>
        <strain evidence="2 3">DSM 216</strain>
    </source>
</reference>
<organism evidence="2 3">
    <name type="scientific">Thiospirillum jenense</name>
    <dbReference type="NCBI Taxonomy" id="1653858"/>
    <lineage>
        <taxon>Bacteria</taxon>
        <taxon>Pseudomonadati</taxon>
        <taxon>Pseudomonadota</taxon>
        <taxon>Gammaproteobacteria</taxon>
        <taxon>Chromatiales</taxon>
        <taxon>Chromatiaceae</taxon>
        <taxon>Thiospirillum</taxon>
    </lineage>
</organism>
<dbReference type="InterPro" id="IPR036513">
    <property type="entry name" value="STAS_dom_sf"/>
</dbReference>
<keyword evidence="3" id="KW-1185">Reference proteome</keyword>
<dbReference type="Pfam" id="PF13466">
    <property type="entry name" value="STAS_2"/>
    <property type="match status" value="1"/>
</dbReference>
<dbReference type="EMBL" id="JABVCQ010000002">
    <property type="protein sequence ID" value="MBB1124894.1"/>
    <property type="molecule type" value="Genomic_DNA"/>
</dbReference>
<dbReference type="InterPro" id="IPR002645">
    <property type="entry name" value="STAS_dom"/>
</dbReference>
<gene>
    <name evidence="2" type="ORF">HUK38_01435</name>
</gene>
<dbReference type="CDD" id="cd07043">
    <property type="entry name" value="STAS_anti-anti-sigma_factors"/>
    <property type="match status" value="1"/>
</dbReference>
<protein>
    <submittedName>
        <fullName evidence="2">STAS domain-containing protein</fullName>
    </submittedName>
</protein>
<comment type="caution">
    <text evidence="2">The sequence shown here is derived from an EMBL/GenBank/DDBJ whole genome shotgun (WGS) entry which is preliminary data.</text>
</comment>
<dbReference type="RefSeq" id="WP_182581994.1">
    <property type="nucleotide sequence ID" value="NZ_JABVCQ010000002.1"/>
</dbReference>
<dbReference type="AlphaFoldDB" id="A0A839H5W6"/>
<dbReference type="Proteomes" id="UP000548632">
    <property type="component" value="Unassembled WGS sequence"/>
</dbReference>
<dbReference type="PROSITE" id="PS50801">
    <property type="entry name" value="STAS"/>
    <property type="match status" value="1"/>
</dbReference>
<evidence type="ECO:0000313" key="2">
    <source>
        <dbReference type="EMBL" id="MBB1124894.1"/>
    </source>
</evidence>
<sequence length="106" mass="11783">MTVNLTSAPDTPLTFHGEMTIYTANEQFQHLQQHLSTHPSLVLDLSGVTELDSAGLQLVLMAHTEATRRNIPFRLHNPSLIVQEVFHLLRLERALMPTTTAPKSGS</sequence>
<dbReference type="SUPFAM" id="SSF52091">
    <property type="entry name" value="SpoIIaa-like"/>
    <property type="match status" value="1"/>
</dbReference>
<dbReference type="InterPro" id="IPR052746">
    <property type="entry name" value="MlaB_ABC_Transporter"/>
</dbReference>
<dbReference type="InterPro" id="IPR058548">
    <property type="entry name" value="MlaB-like_STAS"/>
</dbReference>
<evidence type="ECO:0000313" key="3">
    <source>
        <dbReference type="Proteomes" id="UP000548632"/>
    </source>
</evidence>
<proteinExistence type="predicted"/>
<dbReference type="PANTHER" id="PTHR35849:SF2">
    <property type="entry name" value="BLR2341 PROTEIN"/>
    <property type="match status" value="1"/>
</dbReference>
<dbReference type="PANTHER" id="PTHR35849">
    <property type="entry name" value="BLR2341 PROTEIN"/>
    <property type="match status" value="1"/>
</dbReference>
<name>A0A839H5W6_9GAMM</name>
<evidence type="ECO:0000259" key="1">
    <source>
        <dbReference type="PROSITE" id="PS50801"/>
    </source>
</evidence>
<feature type="domain" description="STAS" evidence="1">
    <location>
        <begin position="13"/>
        <end position="106"/>
    </location>
</feature>
<dbReference type="Gene3D" id="3.30.750.24">
    <property type="entry name" value="STAS domain"/>
    <property type="match status" value="1"/>
</dbReference>
<accession>A0A839H5W6</accession>